<feature type="compositionally biased region" description="Polar residues" evidence="1">
    <location>
        <begin position="151"/>
        <end position="162"/>
    </location>
</feature>
<sequence>MNFKKFCIAFLICLSQMAAADSFDLNATLRLGAFDASSHRLLLCGSGGELRMFDTAKWNVEFAQKYSDNEITALNFKNGKIYLAWGGAEIAVLNDRLKFLRTLKTGRSGTAQIDAIYAAKDAIYAVVDKNQLIRLDEYPDNSADGGYAPGENSTANGQSLNKNSAPDGLRGISFHYGRINAVSLGANGLCVASWNGVACFSADLVATKFSGIDTAPNRAAQGELGSVKFKDAEFNSTRIVQGSEQNETKAGGAKSAEFQGLEFKGAKFQDEGLKTQSEISAEAGDKNLSGSIITALADCDGTLFAGDIEGNFINLKSGERKSVGSWIKSIVCARGTQFIATKDKIYENQKVGLKEVVDLKSEFLAMYADGEAILVVSKSGKILKF</sequence>
<evidence type="ECO:0000313" key="3">
    <source>
        <dbReference type="EMBL" id="EEV17819.1"/>
    </source>
</evidence>
<dbReference type="STRING" id="824.CGRAC_1987"/>
<dbReference type="SUPFAM" id="SSF50998">
    <property type="entry name" value="Quinoprotein alcohol dehydrogenase-like"/>
    <property type="match status" value="1"/>
</dbReference>
<dbReference type="InterPro" id="IPR011047">
    <property type="entry name" value="Quinoprotein_ADH-like_sf"/>
</dbReference>
<comment type="caution">
    <text evidence="3">The sequence shown here is derived from an EMBL/GenBank/DDBJ whole genome shotgun (WGS) entry which is preliminary data.</text>
</comment>
<dbReference type="RefSeq" id="WP_005870832.1">
    <property type="nucleotide sequence ID" value="NZ_ACYG01000022.1"/>
</dbReference>
<proteinExistence type="predicted"/>
<accession>C8PGZ8</accession>
<name>C8PGZ8_9BACT</name>
<keyword evidence="4" id="KW-1185">Reference proteome</keyword>
<dbReference type="AlphaFoldDB" id="C8PGZ8"/>
<organism evidence="3 4">
    <name type="scientific">Campylobacter gracilis RM3268</name>
    <dbReference type="NCBI Taxonomy" id="553220"/>
    <lineage>
        <taxon>Bacteria</taxon>
        <taxon>Pseudomonadati</taxon>
        <taxon>Campylobacterota</taxon>
        <taxon>Epsilonproteobacteria</taxon>
        <taxon>Campylobacterales</taxon>
        <taxon>Campylobacteraceae</taxon>
        <taxon>Campylobacter</taxon>
    </lineage>
</organism>
<feature type="chain" id="PRO_5002991287" evidence="2">
    <location>
        <begin position="21"/>
        <end position="385"/>
    </location>
</feature>
<feature type="region of interest" description="Disordered" evidence="1">
    <location>
        <begin position="143"/>
        <end position="162"/>
    </location>
</feature>
<evidence type="ECO:0000313" key="4">
    <source>
        <dbReference type="Proteomes" id="UP000005709"/>
    </source>
</evidence>
<reference evidence="3 4" key="1">
    <citation type="submission" date="2009-07" db="EMBL/GenBank/DDBJ databases">
        <authorList>
            <person name="Madupu R."/>
            <person name="Sebastian Y."/>
            <person name="Durkin A.S."/>
            <person name="Torralba M."/>
            <person name="Methe B."/>
            <person name="Sutton G.G."/>
            <person name="Strausberg R.L."/>
            <person name="Nelson K.E."/>
        </authorList>
    </citation>
    <scope>NUCLEOTIDE SEQUENCE [LARGE SCALE GENOMIC DNA]</scope>
    <source>
        <strain evidence="3 4">RM3268</strain>
    </source>
</reference>
<keyword evidence="2" id="KW-0732">Signal</keyword>
<dbReference type="EMBL" id="ACYG01000022">
    <property type="protein sequence ID" value="EEV17819.1"/>
    <property type="molecule type" value="Genomic_DNA"/>
</dbReference>
<dbReference type="Proteomes" id="UP000005709">
    <property type="component" value="Unassembled WGS sequence"/>
</dbReference>
<gene>
    <name evidence="3" type="ORF">CAMGR0001_2186</name>
</gene>
<evidence type="ECO:0000256" key="1">
    <source>
        <dbReference type="SAM" id="MobiDB-lite"/>
    </source>
</evidence>
<feature type="signal peptide" evidence="2">
    <location>
        <begin position="1"/>
        <end position="20"/>
    </location>
</feature>
<protein>
    <submittedName>
        <fullName evidence="3">Uncharacterized protein</fullName>
    </submittedName>
</protein>
<evidence type="ECO:0000256" key="2">
    <source>
        <dbReference type="SAM" id="SignalP"/>
    </source>
</evidence>